<organism evidence="1 2">
    <name type="scientific">Flavobacterium alvei</name>
    <dbReference type="NCBI Taxonomy" id="2080416"/>
    <lineage>
        <taxon>Bacteria</taxon>
        <taxon>Pseudomonadati</taxon>
        <taxon>Bacteroidota</taxon>
        <taxon>Flavobacteriia</taxon>
        <taxon>Flavobacteriales</taxon>
        <taxon>Flavobacteriaceae</taxon>
        <taxon>Flavobacterium</taxon>
    </lineage>
</organism>
<gene>
    <name evidence="1" type="ORF">C3L50_16140</name>
</gene>
<dbReference type="PANTHER" id="PTHR47623:SF1">
    <property type="entry name" value="OS09G0287300 PROTEIN"/>
    <property type="match status" value="1"/>
</dbReference>
<keyword evidence="2" id="KW-1185">Reference proteome</keyword>
<name>A0A2S4ZYH6_9FLAO</name>
<comment type="caution">
    <text evidence="1">The sequence shown here is derived from an EMBL/GenBank/DDBJ whole genome shotgun (WGS) entry which is preliminary data.</text>
</comment>
<dbReference type="RefSeq" id="WP_103807217.1">
    <property type="nucleotide sequence ID" value="NZ_PQVG01000017.1"/>
</dbReference>
<evidence type="ECO:0000313" key="1">
    <source>
        <dbReference type="EMBL" id="POY35336.1"/>
    </source>
</evidence>
<dbReference type="OrthoDB" id="9810154at2"/>
<sequence>MKNLILIRHAKSSWEMPLNDIDRPIIQRGISDAHLVATNLLKSIPSTFVIHCSTAKRAQETAFIFSNTILYPSESIIFREELYTFDENRLEKNIKSISNEHENVILFGHNDAITNFVNKFGNIYIDNVPTAGLVWIQFEAENWDKIKNGKTIKTIFPKNLK</sequence>
<dbReference type="InterPro" id="IPR029033">
    <property type="entry name" value="His_PPase_superfam"/>
</dbReference>
<dbReference type="AlphaFoldDB" id="A0A2S4ZYH6"/>
<accession>A0A2S4ZYH6</accession>
<evidence type="ECO:0000313" key="2">
    <source>
        <dbReference type="Proteomes" id="UP000237310"/>
    </source>
</evidence>
<reference evidence="1 2" key="1">
    <citation type="submission" date="2018-01" db="EMBL/GenBank/DDBJ databases">
        <authorList>
            <person name="Gaut B.S."/>
            <person name="Morton B.R."/>
            <person name="Clegg M.T."/>
            <person name="Duvall M.R."/>
        </authorList>
    </citation>
    <scope>NUCLEOTIDE SEQUENCE [LARGE SCALE GENOMIC DNA]</scope>
    <source>
        <strain evidence="1 2">HR-AY</strain>
    </source>
</reference>
<proteinExistence type="predicted"/>
<dbReference type="SUPFAM" id="SSF53254">
    <property type="entry name" value="Phosphoglycerate mutase-like"/>
    <property type="match status" value="1"/>
</dbReference>
<dbReference type="Gene3D" id="3.40.50.1240">
    <property type="entry name" value="Phosphoglycerate mutase-like"/>
    <property type="match status" value="1"/>
</dbReference>
<dbReference type="CDD" id="cd07067">
    <property type="entry name" value="HP_PGM_like"/>
    <property type="match status" value="1"/>
</dbReference>
<dbReference type="EMBL" id="PQVG01000017">
    <property type="protein sequence ID" value="POY35336.1"/>
    <property type="molecule type" value="Genomic_DNA"/>
</dbReference>
<protein>
    <submittedName>
        <fullName evidence="1">Histidine phosphatase family protein</fullName>
    </submittedName>
</protein>
<dbReference type="SMART" id="SM00855">
    <property type="entry name" value="PGAM"/>
    <property type="match status" value="1"/>
</dbReference>
<dbReference type="InterPro" id="IPR013078">
    <property type="entry name" value="His_Pase_superF_clade-1"/>
</dbReference>
<dbReference type="Pfam" id="PF00300">
    <property type="entry name" value="His_Phos_1"/>
    <property type="match status" value="1"/>
</dbReference>
<dbReference type="Proteomes" id="UP000237310">
    <property type="component" value="Unassembled WGS sequence"/>
</dbReference>
<dbReference type="PANTHER" id="PTHR47623">
    <property type="entry name" value="OS09G0287300 PROTEIN"/>
    <property type="match status" value="1"/>
</dbReference>